<evidence type="ECO:0000313" key="2">
    <source>
        <dbReference type="EMBL" id="KIU04508.1"/>
    </source>
</evidence>
<name>A0A0D1I6U5_BACIU</name>
<keyword evidence="1" id="KW-0732">Signal</keyword>
<feature type="chain" id="PRO_5002231236" evidence="1">
    <location>
        <begin position="29"/>
        <end position="89"/>
    </location>
</feature>
<dbReference type="RefSeq" id="WP_043859103.1">
    <property type="nucleotide sequence ID" value="NZ_CP061871.1"/>
</dbReference>
<feature type="signal peptide" evidence="1">
    <location>
        <begin position="1"/>
        <end position="28"/>
    </location>
</feature>
<dbReference type="PATRIC" id="fig|1423.173.peg.4966"/>
<reference evidence="2 3" key="1">
    <citation type="submission" date="2014-12" db="EMBL/GenBank/DDBJ databases">
        <title>Comparative genome analysis of Bacillus coagulans HM-08, Clostridium butyricum HM-68, Bacillus subtilis HM-66 and Bacillus licheniformis BL-09.</title>
        <authorList>
            <person name="Zhang H."/>
        </authorList>
    </citation>
    <scope>NUCLEOTIDE SEQUENCE [LARGE SCALE GENOMIC DNA]</scope>
    <source>
        <strain evidence="2 3">HM-66</strain>
    </source>
</reference>
<protein>
    <submittedName>
        <fullName evidence="2">Uncharacterized protein</fullName>
    </submittedName>
</protein>
<accession>A0A0D1I6U5</accession>
<evidence type="ECO:0000313" key="3">
    <source>
        <dbReference type="Proteomes" id="UP000032247"/>
    </source>
</evidence>
<comment type="caution">
    <text evidence="2">The sequence shown here is derived from an EMBL/GenBank/DDBJ whole genome shotgun (WGS) entry which is preliminary data.</text>
</comment>
<dbReference type="EMBL" id="JXBC01000014">
    <property type="protein sequence ID" value="KIU04508.1"/>
    <property type="molecule type" value="Genomic_DNA"/>
</dbReference>
<proteinExistence type="predicted"/>
<organism evidence="2 3">
    <name type="scientific">Bacillus subtilis</name>
    <dbReference type="NCBI Taxonomy" id="1423"/>
    <lineage>
        <taxon>Bacteria</taxon>
        <taxon>Bacillati</taxon>
        <taxon>Bacillota</taxon>
        <taxon>Bacilli</taxon>
        <taxon>Bacillales</taxon>
        <taxon>Bacillaceae</taxon>
        <taxon>Bacillus</taxon>
    </lineage>
</organism>
<sequence>MFKNKIKKVAGAVALVGALLVAGSPAKAETLPGLIWVMDKYTDAFKFDLFTKNGNEKWVYVYTRLSNGKVDVQEVKCETIYQSRCYVKQ</sequence>
<gene>
    <name evidence="2" type="ORF">SC09_contig8orf00168</name>
</gene>
<evidence type="ECO:0000256" key="1">
    <source>
        <dbReference type="SAM" id="SignalP"/>
    </source>
</evidence>
<dbReference type="Proteomes" id="UP000032247">
    <property type="component" value="Unassembled WGS sequence"/>
</dbReference>
<dbReference type="AlphaFoldDB" id="A0A0D1I6U5"/>